<evidence type="ECO:0000313" key="2">
    <source>
        <dbReference type="EMBL" id="KAF7538313.1"/>
    </source>
</evidence>
<accession>A0A9P5GX91</accession>
<name>A0A9P5GX91_9HYPO</name>
<dbReference type="EMBL" id="JAANBB010000602">
    <property type="protein sequence ID" value="KAF7538313.1"/>
    <property type="molecule type" value="Genomic_DNA"/>
</dbReference>
<sequence length="563" mass="62001">MLADRGRLQSKDDLQPWTAARCHRLLRQLQCRLGTLRKLVHEARQQQPATRNTTKRASSHEERTRPPKRTRYTYAQRRSASSHPTITNPSFTTPPRKVRTLGTMNLGHCSPASERVDFSTPMLRRVCLQPGASSCSPKRDNTAGSMSSPLVAELHSLRRLAPEGHYRIYEAIFGWLSGLLRSTETRTPTPHPKSLLGMCLRKVPTALAEIETWDRKVAEENGTKSVWDSSNASVELYGQLETFGAAGMGWKPLRLVVRAHALSILVEAVSEGLFEPEFVRLLAELYLSFKCAPDAATIVSSLPSQLAGPKSSRSTLDETSKLKPLTVIVKSLQGTSRPGASFDCLSNFIKSGKLPLAWAYTKGFRGVWTATLEALATSRPEPSAIGFICTLMERLLAHKGMDESSKDSTKKQALVSVAAGLTATAVTLGNGPGVDISSSRRSAARRMMHVLDRCISHLQRERTAPSDGGLFVLVMARYIAMAESKYVDPAVRRQAEEEFRQLVADDDDVSSQTQYRQALFLASSIARYRGRACSIACHDILSEICKRLLEPAPSSRAGDGRRA</sequence>
<gene>
    <name evidence="2" type="ORF">G7Z17_g12672</name>
</gene>
<organism evidence="2 3">
    <name type="scientific">Cylindrodendrum hubeiense</name>
    <dbReference type="NCBI Taxonomy" id="595255"/>
    <lineage>
        <taxon>Eukaryota</taxon>
        <taxon>Fungi</taxon>
        <taxon>Dikarya</taxon>
        <taxon>Ascomycota</taxon>
        <taxon>Pezizomycotina</taxon>
        <taxon>Sordariomycetes</taxon>
        <taxon>Hypocreomycetidae</taxon>
        <taxon>Hypocreales</taxon>
        <taxon>Nectriaceae</taxon>
        <taxon>Cylindrodendrum</taxon>
    </lineage>
</organism>
<feature type="compositionally biased region" description="Polar residues" evidence="1">
    <location>
        <begin position="45"/>
        <end position="56"/>
    </location>
</feature>
<proteinExistence type="predicted"/>
<feature type="region of interest" description="Disordered" evidence="1">
    <location>
        <begin position="42"/>
        <end position="98"/>
    </location>
</feature>
<comment type="caution">
    <text evidence="2">The sequence shown here is derived from an EMBL/GenBank/DDBJ whole genome shotgun (WGS) entry which is preliminary data.</text>
</comment>
<dbReference type="OrthoDB" id="4159838at2759"/>
<dbReference type="AlphaFoldDB" id="A0A9P5GX91"/>
<reference evidence="2" key="1">
    <citation type="submission" date="2020-03" db="EMBL/GenBank/DDBJ databases">
        <title>Draft Genome Sequence of Cylindrodendrum hubeiense.</title>
        <authorList>
            <person name="Buettner E."/>
            <person name="Kellner H."/>
        </authorList>
    </citation>
    <scope>NUCLEOTIDE SEQUENCE</scope>
    <source>
        <strain evidence="2">IHI 201604</strain>
    </source>
</reference>
<dbReference type="Proteomes" id="UP000722485">
    <property type="component" value="Unassembled WGS sequence"/>
</dbReference>
<evidence type="ECO:0000313" key="3">
    <source>
        <dbReference type="Proteomes" id="UP000722485"/>
    </source>
</evidence>
<keyword evidence="3" id="KW-1185">Reference proteome</keyword>
<feature type="compositionally biased region" description="Polar residues" evidence="1">
    <location>
        <begin position="76"/>
        <end position="93"/>
    </location>
</feature>
<protein>
    <submittedName>
        <fullName evidence="2">Uncharacterized protein</fullName>
    </submittedName>
</protein>
<evidence type="ECO:0000256" key="1">
    <source>
        <dbReference type="SAM" id="MobiDB-lite"/>
    </source>
</evidence>